<keyword evidence="4 6" id="KW-1015">Disulfide bond</keyword>
<dbReference type="PROSITE" id="PS01265">
    <property type="entry name" value="TPX"/>
    <property type="match status" value="1"/>
</dbReference>
<keyword evidence="8" id="KW-1185">Reference proteome</keyword>
<accession>A0A4Y8WQB9</accession>
<evidence type="ECO:0000256" key="1">
    <source>
        <dbReference type="ARBA" id="ARBA00022559"/>
    </source>
</evidence>
<dbReference type="InterPro" id="IPR050455">
    <property type="entry name" value="Tpx_Peroxidase_subfamily"/>
</dbReference>
<dbReference type="HAMAP" id="MF_00269">
    <property type="entry name" value="Tpx"/>
    <property type="match status" value="1"/>
</dbReference>
<dbReference type="EC" id="1.11.1.24" evidence="6"/>
<dbReference type="InterPro" id="IPR013766">
    <property type="entry name" value="Thioredoxin_domain"/>
</dbReference>
<evidence type="ECO:0000313" key="8">
    <source>
        <dbReference type="Proteomes" id="UP000297225"/>
    </source>
</evidence>
<dbReference type="STRING" id="1122973.GCA_000379925_00723"/>
<dbReference type="AlphaFoldDB" id="A0A4Y8WQB9"/>
<feature type="active site" description="Cysteine sulfenic acid (-SOH) intermediate" evidence="6">
    <location>
        <position position="60"/>
    </location>
</feature>
<dbReference type="CDD" id="cd03014">
    <property type="entry name" value="PRX_Atyp2cys"/>
    <property type="match status" value="1"/>
</dbReference>
<evidence type="ECO:0000256" key="5">
    <source>
        <dbReference type="ARBA" id="ARBA00023284"/>
    </source>
</evidence>
<dbReference type="InterPro" id="IPR018219">
    <property type="entry name" value="Tpx_CS"/>
</dbReference>
<dbReference type="InterPro" id="IPR002065">
    <property type="entry name" value="TPX"/>
</dbReference>
<protein>
    <recommendedName>
        <fullName evidence="6">Thiol peroxidase</fullName>
        <shortName evidence="6">Tpx</shortName>
        <ecNumber evidence="6">1.11.1.24</ecNumber>
    </recommendedName>
    <alternativeName>
        <fullName evidence="6">Peroxiredoxin tpx</fullName>
        <shortName evidence="6">Prx</shortName>
    </alternativeName>
    <alternativeName>
        <fullName evidence="6">Thioredoxin peroxidase</fullName>
    </alternativeName>
    <alternativeName>
        <fullName evidence="6">Thioredoxin-dependent peroxiredoxin</fullName>
    </alternativeName>
</protein>
<comment type="subunit">
    <text evidence="6">Homodimer.</text>
</comment>
<dbReference type="PANTHER" id="PTHR43110:SF1">
    <property type="entry name" value="THIOL PEROXIDASE"/>
    <property type="match status" value="1"/>
</dbReference>
<keyword evidence="3 6" id="KW-0560">Oxidoreductase</keyword>
<dbReference type="InterPro" id="IPR036249">
    <property type="entry name" value="Thioredoxin-like_sf"/>
</dbReference>
<gene>
    <name evidence="6" type="primary">tpx</name>
    <name evidence="7" type="ORF">E4P47_06450</name>
</gene>
<comment type="function">
    <text evidence="6">Thiol-specific peroxidase that catalyzes the reduction of hydrogen peroxide and organic hydroperoxides to water and alcohols, respectively. Plays a role in cell protection against oxidative stress by detoxifying peroxides.</text>
</comment>
<evidence type="ECO:0000256" key="6">
    <source>
        <dbReference type="HAMAP-Rule" id="MF_00269"/>
    </source>
</evidence>
<dbReference type="NCBIfam" id="NF001808">
    <property type="entry name" value="PRK00522.1"/>
    <property type="match status" value="1"/>
</dbReference>
<comment type="catalytic activity">
    <reaction evidence="6">
        <text>a hydroperoxide + [thioredoxin]-dithiol = an alcohol + [thioredoxin]-disulfide + H2O</text>
        <dbReference type="Rhea" id="RHEA:62620"/>
        <dbReference type="Rhea" id="RHEA-COMP:10698"/>
        <dbReference type="Rhea" id="RHEA-COMP:10700"/>
        <dbReference type="ChEBI" id="CHEBI:15377"/>
        <dbReference type="ChEBI" id="CHEBI:29950"/>
        <dbReference type="ChEBI" id="CHEBI:30879"/>
        <dbReference type="ChEBI" id="CHEBI:35924"/>
        <dbReference type="ChEBI" id="CHEBI:50058"/>
        <dbReference type="EC" id="1.11.1.24"/>
    </reaction>
</comment>
<keyword evidence="2 6" id="KW-0049">Antioxidant</keyword>
<dbReference type="SUPFAM" id="SSF52833">
    <property type="entry name" value="Thioredoxin-like"/>
    <property type="match status" value="1"/>
</dbReference>
<dbReference type="Proteomes" id="UP000297225">
    <property type="component" value="Unassembled WGS sequence"/>
</dbReference>
<evidence type="ECO:0000256" key="4">
    <source>
        <dbReference type="ARBA" id="ARBA00023157"/>
    </source>
</evidence>
<name>A0A4Y8WQB9_9PORP</name>
<sequence>MAKVTLGGNPINTMGELPKVGSEAPDFKIVLGDLSEKKLSDFRGQRVVLNIFPSIDTGVCAQSVRTFNKRASEAENTVVLGISEDLPFALSRFCGAEGIDKVVTASLFRCEKFGENYGVEMIDGPLAGLQARSIVVVDEAGKVIYTQLVPEIGEEPNYDAALDALK</sequence>
<evidence type="ECO:0000256" key="2">
    <source>
        <dbReference type="ARBA" id="ARBA00022862"/>
    </source>
</evidence>
<dbReference type="InterPro" id="IPR013740">
    <property type="entry name" value="Redoxin"/>
</dbReference>
<comment type="similarity">
    <text evidence="6">Belongs to the peroxiredoxin family. Tpx subfamily.</text>
</comment>
<comment type="caution">
    <text evidence="7">The sequence shown here is derived from an EMBL/GenBank/DDBJ whole genome shotgun (WGS) entry which is preliminary data.</text>
</comment>
<proteinExistence type="inferred from homology"/>
<reference evidence="7 8" key="1">
    <citation type="submission" date="2019-03" db="EMBL/GenBank/DDBJ databases">
        <title>Porphyromonas levii Isolated from the Uterus of Dairy Cows.</title>
        <authorList>
            <person name="Francis A.M."/>
        </authorList>
    </citation>
    <scope>NUCLEOTIDE SEQUENCE [LARGE SCALE GENOMIC DNA]</scope>
    <source>
        <strain evidence="7 8">AF5678</strain>
    </source>
</reference>
<evidence type="ECO:0000256" key="3">
    <source>
        <dbReference type="ARBA" id="ARBA00023002"/>
    </source>
</evidence>
<organism evidence="7 8">
    <name type="scientific">Porphyromonas levii</name>
    <dbReference type="NCBI Taxonomy" id="28114"/>
    <lineage>
        <taxon>Bacteria</taxon>
        <taxon>Pseudomonadati</taxon>
        <taxon>Bacteroidota</taxon>
        <taxon>Bacteroidia</taxon>
        <taxon>Bacteroidales</taxon>
        <taxon>Porphyromonadaceae</taxon>
        <taxon>Porphyromonas</taxon>
    </lineage>
</organism>
<dbReference type="OrthoDB" id="9781543at2"/>
<dbReference type="PROSITE" id="PS51352">
    <property type="entry name" value="THIOREDOXIN_2"/>
    <property type="match status" value="1"/>
</dbReference>
<keyword evidence="1 6" id="KW-0575">Peroxidase</keyword>
<dbReference type="EMBL" id="SPNC01000094">
    <property type="protein sequence ID" value="TFH94699.1"/>
    <property type="molecule type" value="Genomic_DNA"/>
</dbReference>
<dbReference type="GO" id="GO:0008379">
    <property type="term" value="F:thioredoxin peroxidase activity"/>
    <property type="evidence" value="ECO:0007669"/>
    <property type="project" value="UniProtKB-UniRule"/>
</dbReference>
<evidence type="ECO:0000313" key="7">
    <source>
        <dbReference type="EMBL" id="TFH94699.1"/>
    </source>
</evidence>
<feature type="disulfide bond" description="Redox-active" evidence="6">
    <location>
        <begin position="60"/>
        <end position="94"/>
    </location>
</feature>
<dbReference type="RefSeq" id="WP_134849035.1">
    <property type="nucleotide sequence ID" value="NZ_CP197400.1"/>
</dbReference>
<comment type="miscellaneous">
    <text evidence="6">The active site is a conserved redox-active cysteine residue, the peroxidatic cysteine (C(P)), which makes the nucleophilic attack on the peroxide substrate. The peroxide oxidizes the C(P)-SH to cysteine sulfenic acid (C(P)-SOH), which then reacts with another cysteine residue, the resolving cysteine (C(R)), to form a disulfide bridge. The disulfide is subsequently reduced by an appropriate electron donor to complete the catalytic cycle. In this atypical 2-Cys peroxiredoxin, C(R) is present in the same subunit to form an intramolecular disulfide. The disulfide is subsequently reduced by thioredoxin.</text>
</comment>
<keyword evidence="5 6" id="KW-0676">Redox-active center</keyword>
<dbReference type="Pfam" id="PF08534">
    <property type="entry name" value="Redoxin"/>
    <property type="match status" value="1"/>
</dbReference>
<dbReference type="Gene3D" id="3.40.30.10">
    <property type="entry name" value="Glutaredoxin"/>
    <property type="match status" value="1"/>
</dbReference>
<dbReference type="PANTHER" id="PTHR43110">
    <property type="entry name" value="THIOL PEROXIDASE"/>
    <property type="match status" value="1"/>
</dbReference>